<dbReference type="EMBL" id="BMHY01000011">
    <property type="protein sequence ID" value="GGG83328.1"/>
    <property type="molecule type" value="Genomic_DNA"/>
</dbReference>
<feature type="site" description="Increases basicity of active site His" evidence="1">
    <location>
        <position position="142"/>
    </location>
</feature>
<name>A0A917HML7_9BACL</name>
<dbReference type="CDD" id="cd03360">
    <property type="entry name" value="LbH_AT_putative"/>
    <property type="match status" value="1"/>
</dbReference>
<evidence type="ECO:0000313" key="4">
    <source>
        <dbReference type="EMBL" id="GGG83328.1"/>
    </source>
</evidence>
<sequence>MRHHALPNKTVIVGAGGHAKVIIDILRADTHVELIGCLGQHEGNKVMGLAVLGGDEQLPLLYAQGVRHAFIAVGNNERRRKLAGYAESIGYELVNAISPRAYIAANVTLGSGVAVMPGSVIQPDTTVGSYSIINTGATIDHDGVIGEACHIAPGCTLSGNVSVGDLSFLGTGTKVIDGMRIGAGCMIGAGAVVIRHIPDHALAVGVPAVVKRIQASIEPNVSRRET</sequence>
<evidence type="ECO:0000256" key="2">
    <source>
        <dbReference type="PIRSR" id="PIRSR620019-2"/>
    </source>
</evidence>
<dbReference type="InterPro" id="IPR050179">
    <property type="entry name" value="Trans_hexapeptide_repeat"/>
</dbReference>
<feature type="binding site" evidence="2">
    <location>
        <position position="74"/>
    </location>
    <ligand>
        <name>substrate</name>
    </ligand>
</feature>
<dbReference type="Pfam" id="PF17836">
    <property type="entry name" value="PglD_N"/>
    <property type="match status" value="1"/>
</dbReference>
<dbReference type="Proteomes" id="UP000600247">
    <property type="component" value="Unassembled WGS sequence"/>
</dbReference>
<comment type="caution">
    <text evidence="4">The sequence shown here is derived from an EMBL/GenBank/DDBJ whole genome shotgun (WGS) entry which is preliminary data.</text>
</comment>
<dbReference type="GO" id="GO:0016740">
    <property type="term" value="F:transferase activity"/>
    <property type="evidence" value="ECO:0007669"/>
    <property type="project" value="UniProtKB-KW"/>
</dbReference>
<dbReference type="AlphaFoldDB" id="A0A917HML7"/>
<dbReference type="RefSeq" id="WP_188891925.1">
    <property type="nucleotide sequence ID" value="NZ_BMHY01000011.1"/>
</dbReference>
<dbReference type="Gene3D" id="3.40.50.20">
    <property type="match status" value="1"/>
</dbReference>
<dbReference type="InterPro" id="IPR041561">
    <property type="entry name" value="PglD_N"/>
</dbReference>
<accession>A0A917HML7</accession>
<dbReference type="InterPro" id="IPR011004">
    <property type="entry name" value="Trimer_LpxA-like_sf"/>
</dbReference>
<organism evidence="4 5">
    <name type="scientific">Paenibacillus radicis</name>
    <name type="common">ex Gao et al. 2016</name>
    <dbReference type="NCBI Taxonomy" id="1737354"/>
    <lineage>
        <taxon>Bacteria</taxon>
        <taxon>Bacillati</taxon>
        <taxon>Bacillota</taxon>
        <taxon>Bacilli</taxon>
        <taxon>Bacillales</taxon>
        <taxon>Paenibacillaceae</taxon>
        <taxon>Paenibacillus</taxon>
    </lineage>
</organism>
<feature type="binding site" evidence="2">
    <location>
        <position position="150"/>
    </location>
    <ligand>
        <name>acetyl-CoA</name>
        <dbReference type="ChEBI" id="CHEBI:57288"/>
    </ligand>
</feature>
<dbReference type="PANTHER" id="PTHR43300">
    <property type="entry name" value="ACETYLTRANSFERASE"/>
    <property type="match status" value="1"/>
</dbReference>
<evidence type="ECO:0000313" key="5">
    <source>
        <dbReference type="Proteomes" id="UP000600247"/>
    </source>
</evidence>
<proteinExistence type="predicted"/>
<reference evidence="4 5" key="1">
    <citation type="journal article" date="2014" name="Int. J. Syst. Evol. Microbiol.">
        <title>Complete genome sequence of Corynebacterium casei LMG S-19264T (=DSM 44701T), isolated from a smear-ripened cheese.</title>
        <authorList>
            <consortium name="US DOE Joint Genome Institute (JGI-PGF)"/>
            <person name="Walter F."/>
            <person name="Albersmeier A."/>
            <person name="Kalinowski J."/>
            <person name="Ruckert C."/>
        </authorList>
    </citation>
    <scope>NUCLEOTIDE SEQUENCE [LARGE SCALE GENOMIC DNA]</scope>
    <source>
        <strain evidence="4 5">CGMCC 1.15286</strain>
    </source>
</reference>
<dbReference type="Pfam" id="PF00132">
    <property type="entry name" value="Hexapep"/>
    <property type="match status" value="1"/>
</dbReference>
<dbReference type="Gene3D" id="2.160.10.10">
    <property type="entry name" value="Hexapeptide repeat proteins"/>
    <property type="match status" value="1"/>
</dbReference>
<dbReference type="NCBIfam" id="TIGR03570">
    <property type="entry name" value="NeuD_NnaD"/>
    <property type="match status" value="1"/>
</dbReference>
<protein>
    <submittedName>
        <fullName evidence="4">Hexapeptide transferase</fullName>
    </submittedName>
</protein>
<feature type="domain" description="PglD N-terminal" evidence="3">
    <location>
        <begin position="11"/>
        <end position="83"/>
    </location>
</feature>
<dbReference type="InterPro" id="IPR001451">
    <property type="entry name" value="Hexapep"/>
</dbReference>
<feature type="active site" description="Proton acceptor" evidence="1">
    <location>
        <position position="141"/>
    </location>
</feature>
<gene>
    <name evidence="4" type="primary">perB</name>
    <name evidence="4" type="ORF">GCM10010918_46170</name>
</gene>
<dbReference type="SUPFAM" id="SSF51161">
    <property type="entry name" value="Trimeric LpxA-like enzymes"/>
    <property type="match status" value="1"/>
</dbReference>
<evidence type="ECO:0000259" key="3">
    <source>
        <dbReference type="Pfam" id="PF17836"/>
    </source>
</evidence>
<dbReference type="PANTHER" id="PTHR43300:SF7">
    <property type="entry name" value="UDP-N-ACETYLBACILLOSAMINE N-ACETYLTRANSFERASE"/>
    <property type="match status" value="1"/>
</dbReference>
<evidence type="ECO:0000256" key="1">
    <source>
        <dbReference type="PIRSR" id="PIRSR620019-1"/>
    </source>
</evidence>
<keyword evidence="5" id="KW-1185">Reference proteome</keyword>
<keyword evidence="4" id="KW-0808">Transferase</keyword>
<dbReference type="InterPro" id="IPR020019">
    <property type="entry name" value="AcTrfase_PglD-like"/>
</dbReference>